<feature type="compositionally biased region" description="Gly residues" evidence="1">
    <location>
        <begin position="227"/>
        <end position="243"/>
    </location>
</feature>
<feature type="transmembrane region" description="Helical" evidence="2">
    <location>
        <begin position="274"/>
        <end position="292"/>
    </location>
</feature>
<feature type="transmembrane region" description="Helical" evidence="2">
    <location>
        <begin position="304"/>
        <end position="322"/>
    </location>
</feature>
<evidence type="ECO:0000313" key="3">
    <source>
        <dbReference type="EMBL" id="GBQ00713.1"/>
    </source>
</evidence>
<comment type="caution">
    <text evidence="3">The sequence shown here is derived from an EMBL/GenBank/DDBJ whole genome shotgun (WGS) entry which is preliminary data.</text>
</comment>
<evidence type="ECO:0000256" key="2">
    <source>
        <dbReference type="SAM" id="Phobius"/>
    </source>
</evidence>
<feature type="region of interest" description="Disordered" evidence="1">
    <location>
        <begin position="807"/>
        <end position="837"/>
    </location>
</feature>
<dbReference type="AlphaFoldDB" id="A0A388SVP3"/>
<dbReference type="InterPro" id="IPR017850">
    <property type="entry name" value="Alkaline_phosphatase_core_sf"/>
</dbReference>
<feature type="compositionally biased region" description="Gly residues" evidence="1">
    <location>
        <begin position="179"/>
        <end position="190"/>
    </location>
</feature>
<dbReference type="SUPFAM" id="SSF53649">
    <property type="entry name" value="Alkaline phosphatase-like"/>
    <property type="match status" value="1"/>
</dbReference>
<feature type="transmembrane region" description="Helical" evidence="2">
    <location>
        <begin position="423"/>
        <end position="443"/>
    </location>
</feature>
<evidence type="ECO:0008006" key="5">
    <source>
        <dbReference type="Google" id="ProtNLM"/>
    </source>
</evidence>
<feature type="transmembrane region" description="Helical" evidence="2">
    <location>
        <begin position="386"/>
        <end position="411"/>
    </location>
</feature>
<dbReference type="EMBL" id="BGZL01000005">
    <property type="protein sequence ID" value="GBQ00713.1"/>
    <property type="molecule type" value="Genomic_DNA"/>
</dbReference>
<feature type="compositionally biased region" description="Low complexity" evidence="1">
    <location>
        <begin position="28"/>
        <end position="42"/>
    </location>
</feature>
<accession>A0A388SVP3</accession>
<evidence type="ECO:0000256" key="1">
    <source>
        <dbReference type="SAM" id="MobiDB-lite"/>
    </source>
</evidence>
<protein>
    <recommendedName>
        <fullName evidence="5">Sulfatase</fullName>
    </recommendedName>
</protein>
<keyword evidence="2" id="KW-0812">Transmembrane</keyword>
<organism evidence="3 4">
    <name type="scientific">Streptomyces spongiicola</name>
    <dbReference type="NCBI Taxonomy" id="1690221"/>
    <lineage>
        <taxon>Bacteria</taxon>
        <taxon>Bacillati</taxon>
        <taxon>Actinomycetota</taxon>
        <taxon>Actinomycetes</taxon>
        <taxon>Kitasatosporales</taxon>
        <taxon>Streptomycetaceae</taxon>
        <taxon>Streptomyces</taxon>
    </lineage>
</organism>
<proteinExistence type="predicted"/>
<feature type="transmembrane region" description="Helical" evidence="2">
    <location>
        <begin position="334"/>
        <end position="351"/>
    </location>
</feature>
<evidence type="ECO:0000313" key="4">
    <source>
        <dbReference type="Proteomes" id="UP000265354"/>
    </source>
</evidence>
<feature type="region of interest" description="Disordered" evidence="1">
    <location>
        <begin position="27"/>
        <end position="266"/>
    </location>
</feature>
<feature type="compositionally biased region" description="Pro residues" evidence="1">
    <location>
        <begin position="821"/>
        <end position="831"/>
    </location>
</feature>
<reference evidence="3 4" key="1">
    <citation type="submission" date="2018-07" db="EMBL/GenBank/DDBJ databases">
        <title>Whole Genome Shotgun Sequence of Streptomyces spongiicola strain 531S.</title>
        <authorList>
            <person name="Dohra H."/>
            <person name="Kodani S."/>
        </authorList>
    </citation>
    <scope>NUCLEOTIDE SEQUENCE [LARGE SCALE GENOMIC DNA]</scope>
    <source>
        <strain evidence="3 4">531S</strain>
    </source>
</reference>
<keyword evidence="2" id="KW-1133">Transmembrane helix</keyword>
<feature type="compositionally biased region" description="Low complexity" evidence="1">
    <location>
        <begin position="249"/>
        <end position="259"/>
    </location>
</feature>
<dbReference type="Proteomes" id="UP000265354">
    <property type="component" value="Unassembled WGS sequence"/>
</dbReference>
<name>A0A388SVP3_9ACTN</name>
<dbReference type="Gene3D" id="3.40.720.10">
    <property type="entry name" value="Alkaline Phosphatase, subunit A"/>
    <property type="match status" value="1"/>
</dbReference>
<feature type="compositionally biased region" description="Basic and acidic residues" evidence="1">
    <location>
        <begin position="153"/>
        <end position="172"/>
    </location>
</feature>
<keyword evidence="2" id="KW-0472">Membrane</keyword>
<gene>
    <name evidence="3" type="ORF">SSP531S_21320</name>
</gene>
<sequence>MTAAVMPINGPARKDLRVALWTRSGRLPAQAAAPAAETPPDGGTDGGTVCATDSGTDSDTDSGTNSSTDNRTGSGGRAVGRSAPVASLDGGPQEGRPDGGPTAETAAYRSSTGQDEAQHESQDDDQGNDQGNDQGDQGDQDDDQGDHQGNGHGDGRDQDRQHATRDTGRDGDGDQGASHDGGSGGSGGTSDAGTHDTDTGTSTGTGTGTGSTSERCAPHEVGADAGTDGGADTGTDTGTGGVPEGCPRPDGVGDPAATPGPGGRPGRYPVARLVLRRGATALAAVVVLAALLLPTKLGHLTAPVFLRIPVEGICGVAVLLLLGPGGPGRVRRFIPALAGAGLGLITVLKLLDLGFDAVYKRPFDLVLDWVLLDYGQSFLRDSIGPAGAMGVVLGALVLVVLVLCLMTWAAVRLNRVLARHSAAAVGGTLVLGTVWVVCAALGVRNTAVPVAAGSSAEFLQDRVQQVRAGLHDKEEFARVAADDDFADLPADRLLTGLRGKDVIFAFIESYGRSALQDPEIAPPVSALLTDADRRLSDAGWSSRSGFLTSPTYGGGSWLAHSTFNSGLWIKNQQRYRTLTSGNRMTLSGAFRKTGAWRTVGIMPGVTRSWPEGKFYGLDHVYDSRSMGYKGPKFSWTPVPDQYSLSAFERLEHGKPGRGPMMAEIMLASSHNPWAPIPRTLGWDEIGDGSVYESVKEEGEDPEEVWKDPSRVRTEYRRSIEYSLTTLISYVEEYGDENTVLVFLGDHQPVSTVTEDRLGRDVPATILARDPAVLDRIDGWGWDPGLKPGPDAPVWSMDAFRDRFLSAYGDRPGEMSKSSTPTPTPTPTPASTPTPTGD</sequence>
<feature type="compositionally biased region" description="Low complexity" evidence="1">
    <location>
        <begin position="52"/>
        <end position="72"/>
    </location>
</feature>